<evidence type="ECO:0000313" key="3">
    <source>
        <dbReference type="Proteomes" id="UP000565089"/>
    </source>
</evidence>
<feature type="compositionally biased region" description="Basic and acidic residues" evidence="1">
    <location>
        <begin position="262"/>
        <end position="275"/>
    </location>
</feature>
<comment type="caution">
    <text evidence="2">The sequence shown here is derived from an EMBL/GenBank/DDBJ whole genome shotgun (WGS) entry which is preliminary data.</text>
</comment>
<feature type="compositionally biased region" description="Pro residues" evidence="1">
    <location>
        <begin position="221"/>
        <end position="242"/>
    </location>
</feature>
<evidence type="ECO:0000313" key="2">
    <source>
        <dbReference type="EMBL" id="MBB4710231.1"/>
    </source>
</evidence>
<dbReference type="EMBL" id="JACHMS010000001">
    <property type="protein sequence ID" value="MBB4710231.1"/>
    <property type="molecule type" value="Genomic_DNA"/>
</dbReference>
<dbReference type="AlphaFoldDB" id="A0A7W7DGF1"/>
<gene>
    <name evidence="2" type="ORF">BJ965_000113</name>
</gene>
<feature type="region of interest" description="Disordered" evidence="1">
    <location>
        <begin position="186"/>
        <end position="275"/>
    </location>
</feature>
<reference evidence="2 3" key="1">
    <citation type="submission" date="2020-08" db="EMBL/GenBank/DDBJ databases">
        <title>Sequencing the genomes of 1000 actinobacteria strains.</title>
        <authorList>
            <person name="Klenk H.-P."/>
        </authorList>
    </citation>
    <scope>NUCLEOTIDE SEQUENCE [LARGE SCALE GENOMIC DNA]</scope>
    <source>
        <strain evidence="2 3">DSM 40483</strain>
    </source>
</reference>
<accession>A0A7W7DGF1</accession>
<keyword evidence="3" id="KW-1185">Reference proteome</keyword>
<protein>
    <submittedName>
        <fullName evidence="2">Uncharacterized protein</fullName>
    </submittedName>
</protein>
<name>A0A7W7DGF1_9ACTN</name>
<dbReference type="Proteomes" id="UP000565089">
    <property type="component" value="Unassembled WGS sequence"/>
</dbReference>
<proteinExistence type="predicted"/>
<feature type="compositionally biased region" description="Basic and acidic residues" evidence="1">
    <location>
        <begin position="202"/>
        <end position="215"/>
    </location>
</feature>
<feature type="region of interest" description="Disordered" evidence="1">
    <location>
        <begin position="105"/>
        <end position="170"/>
    </location>
</feature>
<evidence type="ECO:0000256" key="1">
    <source>
        <dbReference type="SAM" id="MobiDB-lite"/>
    </source>
</evidence>
<organism evidence="2 3">
    <name type="scientific">Streptomyces luteogriseus</name>
    <dbReference type="NCBI Taxonomy" id="68233"/>
    <lineage>
        <taxon>Bacteria</taxon>
        <taxon>Bacillati</taxon>
        <taxon>Actinomycetota</taxon>
        <taxon>Actinomycetes</taxon>
        <taxon>Kitasatosporales</taxon>
        <taxon>Streptomycetaceae</taxon>
        <taxon>Streptomyces</taxon>
    </lineage>
</organism>
<sequence>MVNRPGRRRLLRSGSWACWHRRTCRSPAHLALLQAGPGERGSWASARDRPAGDACGLETPLTVVIDGVDLLVLQDLQAGSGDVLVLQADCADAHALQGLQAGGDLVATPEGPADQPVWHPGDLHHRPASGSDSARLGRRHPPASPPGRPSRRGRSPEETAPGLGGALHSVTEHGQPVPVLVVKAAQDPAGARSARPATRRPGRPEGTQRERRSARAVDSPAPSPPEPPAPPSGHGPPAPHQPAPRGEGHVHDGIAPGTGQGSHRDVHDCRERDDP</sequence>